<evidence type="ECO:0000256" key="1">
    <source>
        <dbReference type="SAM" id="MobiDB-lite"/>
    </source>
</evidence>
<dbReference type="AlphaFoldDB" id="A0A9Q1FIQ5"/>
<organism evidence="2 3">
    <name type="scientific">Synaphobranchus kaupii</name>
    <name type="common">Kaup's arrowtooth eel</name>
    <dbReference type="NCBI Taxonomy" id="118154"/>
    <lineage>
        <taxon>Eukaryota</taxon>
        <taxon>Metazoa</taxon>
        <taxon>Chordata</taxon>
        <taxon>Craniata</taxon>
        <taxon>Vertebrata</taxon>
        <taxon>Euteleostomi</taxon>
        <taxon>Actinopterygii</taxon>
        <taxon>Neopterygii</taxon>
        <taxon>Teleostei</taxon>
        <taxon>Anguilliformes</taxon>
        <taxon>Synaphobranchidae</taxon>
        <taxon>Synaphobranchus</taxon>
    </lineage>
</organism>
<proteinExistence type="predicted"/>
<feature type="region of interest" description="Disordered" evidence="1">
    <location>
        <begin position="35"/>
        <end position="68"/>
    </location>
</feature>
<gene>
    <name evidence="2" type="ORF">SKAU_G00162140</name>
</gene>
<dbReference type="EMBL" id="JAINUF010000005">
    <property type="protein sequence ID" value="KAJ8359689.1"/>
    <property type="molecule type" value="Genomic_DNA"/>
</dbReference>
<evidence type="ECO:0000313" key="3">
    <source>
        <dbReference type="Proteomes" id="UP001152622"/>
    </source>
</evidence>
<name>A0A9Q1FIQ5_SYNKA</name>
<sequence length="122" mass="13079">MFDPFQDPPFAGPLRPELTSGNIAPLYFESTPRVHARTLAGSGQADKQGTLPAAISPNKLPDSRNKTRTKSFLVTVRNAGSFLPDPVRVAYGHVRPRAASAMSATAGEMNPDKQTHGPVLQL</sequence>
<reference evidence="2" key="1">
    <citation type="journal article" date="2023" name="Science">
        <title>Genome structures resolve the early diversification of teleost fishes.</title>
        <authorList>
            <person name="Parey E."/>
            <person name="Louis A."/>
            <person name="Montfort J."/>
            <person name="Bouchez O."/>
            <person name="Roques C."/>
            <person name="Iampietro C."/>
            <person name="Lluch J."/>
            <person name="Castinel A."/>
            <person name="Donnadieu C."/>
            <person name="Desvignes T."/>
            <person name="Floi Bucao C."/>
            <person name="Jouanno E."/>
            <person name="Wen M."/>
            <person name="Mejri S."/>
            <person name="Dirks R."/>
            <person name="Jansen H."/>
            <person name="Henkel C."/>
            <person name="Chen W.J."/>
            <person name="Zahm M."/>
            <person name="Cabau C."/>
            <person name="Klopp C."/>
            <person name="Thompson A.W."/>
            <person name="Robinson-Rechavi M."/>
            <person name="Braasch I."/>
            <person name="Lecointre G."/>
            <person name="Bobe J."/>
            <person name="Postlethwait J.H."/>
            <person name="Berthelot C."/>
            <person name="Roest Crollius H."/>
            <person name="Guiguen Y."/>
        </authorList>
    </citation>
    <scope>NUCLEOTIDE SEQUENCE</scope>
    <source>
        <strain evidence="2">WJC10195</strain>
    </source>
</reference>
<accession>A0A9Q1FIQ5</accession>
<feature type="region of interest" description="Disordered" evidence="1">
    <location>
        <begin position="99"/>
        <end position="122"/>
    </location>
</feature>
<dbReference type="Proteomes" id="UP001152622">
    <property type="component" value="Chromosome 5"/>
</dbReference>
<evidence type="ECO:0000313" key="2">
    <source>
        <dbReference type="EMBL" id="KAJ8359689.1"/>
    </source>
</evidence>
<protein>
    <submittedName>
        <fullName evidence="2">Uncharacterized protein</fullName>
    </submittedName>
</protein>
<keyword evidence="3" id="KW-1185">Reference proteome</keyword>
<comment type="caution">
    <text evidence="2">The sequence shown here is derived from an EMBL/GenBank/DDBJ whole genome shotgun (WGS) entry which is preliminary data.</text>
</comment>